<dbReference type="AlphaFoldDB" id="A0A3M0K429"/>
<gene>
    <name evidence="1" type="ORF">DUI87_15393</name>
</gene>
<dbReference type="InterPro" id="IPR043128">
    <property type="entry name" value="Rev_trsase/Diguanyl_cyclase"/>
</dbReference>
<evidence type="ECO:0008006" key="3">
    <source>
        <dbReference type="Google" id="ProtNLM"/>
    </source>
</evidence>
<protein>
    <recommendedName>
        <fullName evidence="3">Reverse transcriptase domain-containing protein</fullName>
    </recommendedName>
</protein>
<comment type="caution">
    <text evidence="1">The sequence shown here is derived from an EMBL/GenBank/DDBJ whole genome shotgun (WGS) entry which is preliminary data.</text>
</comment>
<sequence length="194" mass="20957">MAQGFAKQDIARLIQAALGKGEAPEHLQYINDIIVSGNTATEGFEKGEKIIHILLEAGFAIKKSKVKGPAQEIQFLKGKWQDGRCQIPTKVINKTTATSPQTSKKETQAFLGATGEPEVKSSHISPTLQVAQATEREGGSSQLTEPKAVQLALDTAERQKGPKLYLYAKSRIQIGIRQFSVGFAGKVEKGQLAV</sequence>
<evidence type="ECO:0000313" key="2">
    <source>
        <dbReference type="Proteomes" id="UP000269221"/>
    </source>
</evidence>
<evidence type="ECO:0000313" key="1">
    <source>
        <dbReference type="EMBL" id="RMC07922.1"/>
    </source>
</evidence>
<dbReference type="InterPro" id="IPR043502">
    <property type="entry name" value="DNA/RNA_pol_sf"/>
</dbReference>
<dbReference type="SUPFAM" id="SSF56672">
    <property type="entry name" value="DNA/RNA polymerases"/>
    <property type="match status" value="1"/>
</dbReference>
<dbReference type="OrthoDB" id="9950135at2759"/>
<dbReference type="InterPro" id="IPR051320">
    <property type="entry name" value="Viral_Replic_Matur_Polypro"/>
</dbReference>
<organism evidence="1 2">
    <name type="scientific">Hirundo rustica rustica</name>
    <dbReference type="NCBI Taxonomy" id="333673"/>
    <lineage>
        <taxon>Eukaryota</taxon>
        <taxon>Metazoa</taxon>
        <taxon>Chordata</taxon>
        <taxon>Craniata</taxon>
        <taxon>Vertebrata</taxon>
        <taxon>Euteleostomi</taxon>
        <taxon>Archelosauria</taxon>
        <taxon>Archosauria</taxon>
        <taxon>Dinosauria</taxon>
        <taxon>Saurischia</taxon>
        <taxon>Theropoda</taxon>
        <taxon>Coelurosauria</taxon>
        <taxon>Aves</taxon>
        <taxon>Neognathae</taxon>
        <taxon>Neoaves</taxon>
        <taxon>Telluraves</taxon>
        <taxon>Australaves</taxon>
        <taxon>Passeriformes</taxon>
        <taxon>Sylvioidea</taxon>
        <taxon>Hirundinidae</taxon>
        <taxon>Hirundo</taxon>
    </lineage>
</organism>
<dbReference type="Proteomes" id="UP000269221">
    <property type="component" value="Unassembled WGS sequence"/>
</dbReference>
<keyword evidence="2" id="KW-1185">Reference proteome</keyword>
<accession>A0A3M0K429</accession>
<proteinExistence type="predicted"/>
<reference evidence="1 2" key="1">
    <citation type="submission" date="2018-07" db="EMBL/GenBank/DDBJ databases">
        <title>A high quality draft genome assembly of the barn swallow (H. rustica rustica).</title>
        <authorList>
            <person name="Formenti G."/>
            <person name="Chiara M."/>
            <person name="Poveda L."/>
            <person name="Francoijs K.-J."/>
            <person name="Bonisoli-Alquati A."/>
            <person name="Canova L."/>
            <person name="Gianfranceschi L."/>
            <person name="Horner D.S."/>
            <person name="Saino N."/>
        </authorList>
    </citation>
    <scope>NUCLEOTIDE SEQUENCE [LARGE SCALE GENOMIC DNA]</scope>
    <source>
        <strain evidence="1">Chelidonia</strain>
        <tissue evidence="1">Blood</tissue>
    </source>
</reference>
<name>A0A3M0K429_HIRRU</name>
<dbReference type="PANTHER" id="PTHR33064:SF29">
    <property type="entry name" value="PEPTIDASE A2 DOMAIN-CONTAINING PROTEIN-RELATED"/>
    <property type="match status" value="1"/>
</dbReference>
<dbReference type="PANTHER" id="PTHR33064">
    <property type="entry name" value="POL PROTEIN"/>
    <property type="match status" value="1"/>
</dbReference>
<dbReference type="Gene3D" id="3.30.70.270">
    <property type="match status" value="1"/>
</dbReference>
<dbReference type="EMBL" id="QRBI01000119">
    <property type="protein sequence ID" value="RMC07922.1"/>
    <property type="molecule type" value="Genomic_DNA"/>
</dbReference>